<dbReference type="SUPFAM" id="SSF47384">
    <property type="entry name" value="Homodimeric domain of signal transducing histidine kinase"/>
    <property type="match status" value="1"/>
</dbReference>
<comment type="caution">
    <text evidence="10">The sequence shown here is derived from an EMBL/GenBank/DDBJ whole genome shotgun (WGS) entry which is preliminary data.</text>
</comment>
<dbReference type="CDD" id="cd00082">
    <property type="entry name" value="HisKA"/>
    <property type="match status" value="1"/>
</dbReference>
<dbReference type="InterPro" id="IPR036097">
    <property type="entry name" value="HisK_dim/P_sf"/>
</dbReference>
<keyword evidence="8" id="KW-0812">Transmembrane</keyword>
<evidence type="ECO:0000259" key="9">
    <source>
        <dbReference type="PROSITE" id="PS50109"/>
    </source>
</evidence>
<evidence type="ECO:0000256" key="4">
    <source>
        <dbReference type="ARBA" id="ARBA00022679"/>
    </source>
</evidence>
<evidence type="ECO:0000256" key="1">
    <source>
        <dbReference type="ARBA" id="ARBA00000085"/>
    </source>
</evidence>
<dbReference type="CDD" id="cd00075">
    <property type="entry name" value="HATPase"/>
    <property type="match status" value="1"/>
</dbReference>
<dbReference type="InterPro" id="IPR003594">
    <property type="entry name" value="HATPase_dom"/>
</dbReference>
<feature type="compositionally biased region" description="Pro residues" evidence="7">
    <location>
        <begin position="405"/>
        <end position="415"/>
    </location>
</feature>
<dbReference type="Proteomes" id="UP001401887">
    <property type="component" value="Unassembled WGS sequence"/>
</dbReference>
<dbReference type="InterPro" id="IPR036890">
    <property type="entry name" value="HATPase_C_sf"/>
</dbReference>
<accession>A0ABP9W252</accession>
<dbReference type="Pfam" id="PF02518">
    <property type="entry name" value="HATPase_c"/>
    <property type="match status" value="1"/>
</dbReference>
<reference evidence="10 11" key="1">
    <citation type="submission" date="2024-02" db="EMBL/GenBank/DDBJ databases">
        <title>Deinococcus carri NBRC 110142.</title>
        <authorList>
            <person name="Ichikawa N."/>
            <person name="Katano-Makiyama Y."/>
            <person name="Hidaka K."/>
        </authorList>
    </citation>
    <scope>NUCLEOTIDE SEQUENCE [LARGE SCALE GENOMIC DNA]</scope>
    <source>
        <strain evidence="10 11">NBRC 110142</strain>
    </source>
</reference>
<dbReference type="EMBL" id="BAABRP010000001">
    <property type="protein sequence ID" value="GAA5511427.1"/>
    <property type="molecule type" value="Genomic_DNA"/>
</dbReference>
<keyword evidence="6" id="KW-0902">Two-component regulatory system</keyword>
<name>A0ABP9W252_9DEIO</name>
<dbReference type="EC" id="2.7.13.3" evidence="2"/>
<sequence>MSLPQPPAHRIPLAAQVREVVLAALPALLTAALLLLATQPTYRTLIDRGSGWTPYAYQGLAQDVQAYQIARLDPALSAPERQMRYEVALSSAANPAQFTLLDTVESHGEARLARVEALLRQNTPGSVAAAAREAVRLNAQAGDFAGETRVQYVQALGAMRRALLVTALMTGLLSMLLTLRALLLWRAERTRRARREARQQEALSLASHELRRPLQTLLLASDLLRHAGTPEERQHLLGLLEDSAGQLASRADLTRLQGLYLDVTLRVTRPDLRVPVQRAAGGRVTAQVPPQPVCWPVDADRLRQIIENLVENAVKYSDGPVELTLALVDGRPQITVRDHGPGIRAELRERLFLPYQRGSGTLARGQGLGLALVRRYARAHGGDVTLEDAPGGGTLARLTLGEPLLPEPGRLPPEWGPLEKVPS</sequence>
<evidence type="ECO:0000256" key="6">
    <source>
        <dbReference type="ARBA" id="ARBA00023012"/>
    </source>
</evidence>
<keyword evidence="3" id="KW-0597">Phosphoprotein</keyword>
<evidence type="ECO:0000256" key="8">
    <source>
        <dbReference type="SAM" id="Phobius"/>
    </source>
</evidence>
<dbReference type="InterPro" id="IPR050736">
    <property type="entry name" value="Sensor_HK_Regulatory"/>
</dbReference>
<organism evidence="10 11">
    <name type="scientific">Deinococcus carri</name>
    <dbReference type="NCBI Taxonomy" id="1211323"/>
    <lineage>
        <taxon>Bacteria</taxon>
        <taxon>Thermotogati</taxon>
        <taxon>Deinococcota</taxon>
        <taxon>Deinococci</taxon>
        <taxon>Deinococcales</taxon>
        <taxon>Deinococcaceae</taxon>
        <taxon>Deinococcus</taxon>
    </lineage>
</organism>
<dbReference type="InterPro" id="IPR003661">
    <property type="entry name" value="HisK_dim/P_dom"/>
</dbReference>
<dbReference type="PRINTS" id="PR00344">
    <property type="entry name" value="BCTRLSENSOR"/>
</dbReference>
<evidence type="ECO:0000256" key="5">
    <source>
        <dbReference type="ARBA" id="ARBA00022777"/>
    </source>
</evidence>
<dbReference type="PANTHER" id="PTHR43711:SF28">
    <property type="entry name" value="SENSOR HISTIDINE KINASE YXDK"/>
    <property type="match status" value="1"/>
</dbReference>
<keyword evidence="11" id="KW-1185">Reference proteome</keyword>
<protein>
    <recommendedName>
        <fullName evidence="2">histidine kinase</fullName>
        <ecNumber evidence="2">2.7.13.3</ecNumber>
    </recommendedName>
</protein>
<keyword evidence="5" id="KW-0418">Kinase</keyword>
<evidence type="ECO:0000313" key="10">
    <source>
        <dbReference type="EMBL" id="GAA5511427.1"/>
    </source>
</evidence>
<evidence type="ECO:0000313" key="11">
    <source>
        <dbReference type="Proteomes" id="UP001401887"/>
    </source>
</evidence>
<feature type="domain" description="Histidine kinase" evidence="9">
    <location>
        <begin position="205"/>
        <end position="404"/>
    </location>
</feature>
<evidence type="ECO:0000256" key="3">
    <source>
        <dbReference type="ARBA" id="ARBA00022553"/>
    </source>
</evidence>
<dbReference type="SUPFAM" id="SSF55874">
    <property type="entry name" value="ATPase domain of HSP90 chaperone/DNA topoisomerase II/histidine kinase"/>
    <property type="match status" value="1"/>
</dbReference>
<dbReference type="SMART" id="SM00387">
    <property type="entry name" value="HATPase_c"/>
    <property type="match status" value="1"/>
</dbReference>
<dbReference type="InterPro" id="IPR005467">
    <property type="entry name" value="His_kinase_dom"/>
</dbReference>
<feature type="transmembrane region" description="Helical" evidence="8">
    <location>
        <begin position="20"/>
        <end position="38"/>
    </location>
</feature>
<keyword evidence="8" id="KW-0472">Membrane</keyword>
<dbReference type="InterPro" id="IPR004358">
    <property type="entry name" value="Sig_transdc_His_kin-like_C"/>
</dbReference>
<dbReference type="RefSeq" id="WP_345459358.1">
    <property type="nucleotide sequence ID" value="NZ_BAABRP010000001.1"/>
</dbReference>
<keyword evidence="8" id="KW-1133">Transmembrane helix</keyword>
<proteinExistence type="predicted"/>
<evidence type="ECO:0000256" key="2">
    <source>
        <dbReference type="ARBA" id="ARBA00012438"/>
    </source>
</evidence>
<dbReference type="Gene3D" id="1.10.287.130">
    <property type="match status" value="1"/>
</dbReference>
<comment type="catalytic activity">
    <reaction evidence="1">
        <text>ATP + protein L-histidine = ADP + protein N-phospho-L-histidine.</text>
        <dbReference type="EC" id="2.7.13.3"/>
    </reaction>
</comment>
<gene>
    <name evidence="10" type="primary">sasA_1</name>
    <name evidence="10" type="ORF">Dcar01_00136</name>
</gene>
<dbReference type="Gene3D" id="3.30.565.10">
    <property type="entry name" value="Histidine kinase-like ATPase, C-terminal domain"/>
    <property type="match status" value="1"/>
</dbReference>
<keyword evidence="4" id="KW-0808">Transferase</keyword>
<evidence type="ECO:0000256" key="7">
    <source>
        <dbReference type="SAM" id="MobiDB-lite"/>
    </source>
</evidence>
<dbReference type="PANTHER" id="PTHR43711">
    <property type="entry name" value="TWO-COMPONENT HISTIDINE KINASE"/>
    <property type="match status" value="1"/>
</dbReference>
<feature type="region of interest" description="Disordered" evidence="7">
    <location>
        <begin position="402"/>
        <end position="423"/>
    </location>
</feature>
<dbReference type="PROSITE" id="PS50109">
    <property type="entry name" value="HIS_KIN"/>
    <property type="match status" value="1"/>
</dbReference>
<feature type="transmembrane region" description="Helical" evidence="8">
    <location>
        <begin position="162"/>
        <end position="185"/>
    </location>
</feature>